<dbReference type="InterPro" id="IPR009908">
    <property type="entry name" value="Methylamine_util_MauE"/>
</dbReference>
<feature type="domain" description="Methylamine utilisation protein MauE" evidence="6">
    <location>
        <begin position="8"/>
        <end position="132"/>
    </location>
</feature>
<dbReference type="GO" id="GO:0016020">
    <property type="term" value="C:membrane"/>
    <property type="evidence" value="ECO:0007669"/>
    <property type="project" value="UniProtKB-SubCell"/>
</dbReference>
<dbReference type="GO" id="GO:0030416">
    <property type="term" value="P:methylamine metabolic process"/>
    <property type="evidence" value="ECO:0007669"/>
    <property type="project" value="InterPro"/>
</dbReference>
<organism evidence="7 8">
    <name type="scientific">Chryseobacterium polytrichastri</name>
    <dbReference type="NCBI Taxonomy" id="1302687"/>
    <lineage>
        <taxon>Bacteria</taxon>
        <taxon>Pseudomonadati</taxon>
        <taxon>Bacteroidota</taxon>
        <taxon>Flavobacteriia</taxon>
        <taxon>Flavobacteriales</taxon>
        <taxon>Weeksellaceae</taxon>
        <taxon>Chryseobacterium group</taxon>
        <taxon>Chryseobacterium</taxon>
    </lineage>
</organism>
<evidence type="ECO:0000256" key="4">
    <source>
        <dbReference type="ARBA" id="ARBA00023136"/>
    </source>
</evidence>
<keyword evidence="8" id="KW-1185">Reference proteome</keyword>
<evidence type="ECO:0000256" key="5">
    <source>
        <dbReference type="SAM" id="Phobius"/>
    </source>
</evidence>
<feature type="transmembrane region" description="Helical" evidence="5">
    <location>
        <begin position="117"/>
        <end position="134"/>
    </location>
</feature>
<evidence type="ECO:0000256" key="2">
    <source>
        <dbReference type="ARBA" id="ARBA00022692"/>
    </source>
</evidence>
<feature type="transmembrane region" description="Helical" evidence="5">
    <location>
        <begin position="49"/>
        <end position="69"/>
    </location>
</feature>
<evidence type="ECO:0000313" key="7">
    <source>
        <dbReference type="EMBL" id="SHK85127.1"/>
    </source>
</evidence>
<dbReference type="RefSeq" id="WP_073292230.1">
    <property type="nucleotide sequence ID" value="NZ_FRAV01000008.1"/>
</dbReference>
<dbReference type="STRING" id="1302687.SAMN05444267_1008147"/>
<keyword evidence="2 5" id="KW-0812">Transmembrane</keyword>
<keyword evidence="4 5" id="KW-0472">Membrane</keyword>
<name>A0A1M6VUK6_9FLAO</name>
<dbReference type="EMBL" id="FRAV01000008">
    <property type="protein sequence ID" value="SHK85127.1"/>
    <property type="molecule type" value="Genomic_DNA"/>
</dbReference>
<evidence type="ECO:0000256" key="3">
    <source>
        <dbReference type="ARBA" id="ARBA00022989"/>
    </source>
</evidence>
<dbReference type="Proteomes" id="UP000184364">
    <property type="component" value="Unassembled WGS sequence"/>
</dbReference>
<feature type="transmembrane region" description="Helical" evidence="5">
    <location>
        <begin position="76"/>
        <end position="97"/>
    </location>
</feature>
<dbReference type="OrthoDB" id="673785at2"/>
<evidence type="ECO:0000313" key="8">
    <source>
        <dbReference type="Proteomes" id="UP000184364"/>
    </source>
</evidence>
<gene>
    <name evidence="7" type="ORF">SAMN05444267_1008147</name>
</gene>
<feature type="transmembrane region" description="Helical" evidence="5">
    <location>
        <begin position="146"/>
        <end position="165"/>
    </location>
</feature>
<dbReference type="Pfam" id="PF07291">
    <property type="entry name" value="MauE"/>
    <property type="match status" value="1"/>
</dbReference>
<sequence length="503" mass="57722">MKNVILKIPNITSYFFILLFCYAAISKIMDFENFQVQIAQSPLLSTYAGLISYSTIIIELIIVIALSFLRTRLLGLYASLFLMAAFTIYIYLILNYSDFIPCSCGGILQNMNWTQHLTFNIICTILLIVAIILLERKRSTRTSRLISNISLLLILSSGTVVYLFLTSEHMIKKENNFTRRFIPTAVMKSKALPLSADSYYLAGIENEKIYLGDPKSPLILTTVDTTLIRASARKLTLDNTHYQFRNVQLQVQKPYYYLYDGTVPVIYRGRIKDSIAKTISYNEVYFNQFIPLDSTQFAFRTIATKNKQFILAGLKLEKSRRAVVNLYANILKKQKDGIFDSDGKLLYDRKKSNLIYIHSYRNQIIVMNNDFKVQHQLHTIDTTTIARVKIRKLTNGSYKMVAPPLKVNKSSTVYGGILFNQSNLIGKHESPQTWKRASIIDIYRTDKQEYLGSFYIYNRNDVSISNMMVNGSSLYLIIGNELIKYKLNKKITDSYSTGKAENL</sequence>
<protein>
    <recommendedName>
        <fullName evidence="6">Methylamine utilisation protein MauE domain-containing protein</fullName>
    </recommendedName>
</protein>
<comment type="subcellular location">
    <subcellularLocation>
        <location evidence="1">Membrane</location>
        <topology evidence="1">Multi-pass membrane protein</topology>
    </subcellularLocation>
</comment>
<accession>A0A1M6VUK6</accession>
<keyword evidence="3 5" id="KW-1133">Transmembrane helix</keyword>
<dbReference type="AlphaFoldDB" id="A0A1M6VUK6"/>
<proteinExistence type="predicted"/>
<evidence type="ECO:0000259" key="6">
    <source>
        <dbReference type="Pfam" id="PF07291"/>
    </source>
</evidence>
<reference evidence="8" key="1">
    <citation type="submission" date="2016-11" db="EMBL/GenBank/DDBJ databases">
        <authorList>
            <person name="Varghese N."/>
            <person name="Submissions S."/>
        </authorList>
    </citation>
    <scope>NUCLEOTIDE SEQUENCE [LARGE SCALE GENOMIC DNA]</scope>
    <source>
        <strain evidence="8">DSM 26899</strain>
    </source>
</reference>
<feature type="transmembrane region" description="Helical" evidence="5">
    <location>
        <begin position="12"/>
        <end position="29"/>
    </location>
</feature>
<evidence type="ECO:0000256" key="1">
    <source>
        <dbReference type="ARBA" id="ARBA00004141"/>
    </source>
</evidence>